<dbReference type="GeneID" id="54989189"/>
<evidence type="ECO:0000256" key="1">
    <source>
        <dbReference type="SAM" id="MobiDB-lite"/>
    </source>
</evidence>
<dbReference type="Proteomes" id="UP000241031">
    <property type="component" value="Segment"/>
</dbReference>
<organism evidence="2 3">
    <name type="scientific">Lactobacillus phage Maenad</name>
    <dbReference type="NCBI Taxonomy" id="2079431"/>
    <lineage>
        <taxon>Viruses</taxon>
        <taxon>Duplodnaviria</taxon>
        <taxon>Heunggongvirae</taxon>
        <taxon>Uroviricota</taxon>
        <taxon>Caudoviricetes</taxon>
        <taxon>Tybeckvirinae</taxon>
        <taxon>Maenadvirus</taxon>
        <taxon>Maenadvirus maenad</taxon>
    </lineage>
</organism>
<evidence type="ECO:0000313" key="2">
    <source>
        <dbReference type="EMBL" id="AVH85622.1"/>
    </source>
</evidence>
<evidence type="ECO:0000313" key="3">
    <source>
        <dbReference type="Proteomes" id="UP000241031"/>
    </source>
</evidence>
<sequence>MLDLCLNQCYNYEVKLNKTKYWEEFYMTELKELKGNQLSVTGTLAEKSLELSTDHDGNEIIKGYVRVQVEQNNRVNVVTFNVYNRKFTRSGSENKLFAGFVTVMNQYKSLQETNGNKDEADRVQIIGDLSYNVYSSDGETVRESNRFRATTCHRVNGQDLEDDTYGSVPAVIESYDEDLDKDGNPTGLWKVKAFTVGYNGRVGRVMDLKIDGELASEMQGALPEGTTGMIYYNILNYVIVKKQNVDNDGGGSFGQIHAVVQSNSYVRQLLIVGGAPLENDELALTEDQIQKAHEELRKQRTEAISRANNKPTAPVKNTQQARQGGFGSAVKNESNPFANSGAGVEISDDDLPF</sequence>
<feature type="region of interest" description="Disordered" evidence="1">
    <location>
        <begin position="303"/>
        <end position="353"/>
    </location>
</feature>
<protein>
    <submittedName>
        <fullName evidence="2">Uncharacterized protein</fullName>
    </submittedName>
</protein>
<dbReference type="RefSeq" id="YP_009798718.1">
    <property type="nucleotide sequence ID" value="NC_047931.1"/>
</dbReference>
<reference evidence="2 3" key="1">
    <citation type="submission" date="2018-01" db="EMBL/GenBank/DDBJ databases">
        <title>Lactobacillus phages that infect wine-derived L. plantarum strains.</title>
        <authorList>
            <person name="Kyrkou I."/>
            <person name="Hestbjerg Hansen L."/>
        </authorList>
    </citation>
    <scope>NUCLEOTIDE SEQUENCE [LARGE SCALE GENOMIC DNA]</scope>
</reference>
<accession>A0A2P0ZKU6</accession>
<name>A0A2P0ZKU6_9CAUD</name>
<proteinExistence type="predicted"/>
<dbReference type="KEGG" id="vg:54989189"/>
<keyword evidence="3" id="KW-1185">Reference proteome</keyword>
<feature type="compositionally biased region" description="Polar residues" evidence="1">
    <location>
        <begin position="306"/>
        <end position="322"/>
    </location>
</feature>
<dbReference type="EMBL" id="MG765274">
    <property type="protein sequence ID" value="AVH85622.1"/>
    <property type="molecule type" value="Genomic_DNA"/>
</dbReference>